<organism evidence="1 2">
    <name type="scientific">Rotaria magnacalcarata</name>
    <dbReference type="NCBI Taxonomy" id="392030"/>
    <lineage>
        <taxon>Eukaryota</taxon>
        <taxon>Metazoa</taxon>
        <taxon>Spiralia</taxon>
        <taxon>Gnathifera</taxon>
        <taxon>Rotifera</taxon>
        <taxon>Eurotatoria</taxon>
        <taxon>Bdelloidea</taxon>
        <taxon>Philodinida</taxon>
        <taxon>Philodinidae</taxon>
        <taxon>Rotaria</taxon>
    </lineage>
</organism>
<dbReference type="InterPro" id="IPR036179">
    <property type="entry name" value="Ig-like_dom_sf"/>
</dbReference>
<evidence type="ECO:0000313" key="2">
    <source>
        <dbReference type="Proteomes" id="UP000663866"/>
    </source>
</evidence>
<feature type="non-terminal residue" evidence="1">
    <location>
        <position position="1"/>
    </location>
</feature>
<gene>
    <name evidence="1" type="ORF">OVN521_LOCUS47800</name>
</gene>
<dbReference type="EMBL" id="CAJOBG010095831">
    <property type="protein sequence ID" value="CAF4683097.1"/>
    <property type="molecule type" value="Genomic_DNA"/>
</dbReference>
<evidence type="ECO:0000313" key="1">
    <source>
        <dbReference type="EMBL" id="CAF4683097.1"/>
    </source>
</evidence>
<dbReference type="Proteomes" id="UP000663866">
    <property type="component" value="Unassembled WGS sequence"/>
</dbReference>
<sequence>RLAQNNRRFIVDYSGFNSQTQTHLSILTINPLNPSDEGLYMCKSNQHQSTANMYNLTVTRKSDFLFFFSV</sequence>
<dbReference type="Gene3D" id="2.60.40.10">
    <property type="entry name" value="Immunoglobulins"/>
    <property type="match status" value="1"/>
</dbReference>
<accession>A0A821HF06</accession>
<protein>
    <recommendedName>
        <fullName evidence="3">Ig-like domain-containing protein</fullName>
    </recommendedName>
</protein>
<name>A0A821HF06_9BILA</name>
<dbReference type="InterPro" id="IPR013783">
    <property type="entry name" value="Ig-like_fold"/>
</dbReference>
<proteinExistence type="predicted"/>
<dbReference type="AlphaFoldDB" id="A0A821HF06"/>
<keyword evidence="2" id="KW-1185">Reference proteome</keyword>
<reference evidence="1" key="1">
    <citation type="submission" date="2021-02" db="EMBL/GenBank/DDBJ databases">
        <authorList>
            <person name="Nowell W R."/>
        </authorList>
    </citation>
    <scope>NUCLEOTIDE SEQUENCE</scope>
</reference>
<comment type="caution">
    <text evidence="1">The sequence shown here is derived from an EMBL/GenBank/DDBJ whole genome shotgun (WGS) entry which is preliminary data.</text>
</comment>
<evidence type="ECO:0008006" key="3">
    <source>
        <dbReference type="Google" id="ProtNLM"/>
    </source>
</evidence>
<dbReference type="SUPFAM" id="SSF48726">
    <property type="entry name" value="Immunoglobulin"/>
    <property type="match status" value="1"/>
</dbReference>